<organism evidence="2 3">
    <name type="scientific">Candidatus Lokiarchaeum ossiferum</name>
    <dbReference type="NCBI Taxonomy" id="2951803"/>
    <lineage>
        <taxon>Archaea</taxon>
        <taxon>Promethearchaeati</taxon>
        <taxon>Promethearchaeota</taxon>
        <taxon>Promethearchaeia</taxon>
        <taxon>Promethearchaeales</taxon>
        <taxon>Promethearchaeaceae</taxon>
        <taxon>Candidatus Lokiarchaeum</taxon>
    </lineage>
</organism>
<accession>A0ABY6HTZ8</accession>
<sequence length="263" mass="30247">MEKRFQIENRRGYELHSIHYFSSPESSSSKPLAILIHGYCGDKENMGFNAEGFELGRFTKLAKALLQEGYEVLSFDLSGHGENIREPLRISNFVMDVEDIYAWAKNQGYTRIGTVAYSLGGNASIHAQLPERKVAVFWSPAFYPTRSKGKFKVFFYKILAKFMKSPAKDGANFGDVLVDGTFLQESIRGTSDNVLQKFVIPTLIVHGKSDMYVRWEWSQEAFNKMPHDEKHQFQVVENAEHHYDKDLLQQFIDPTVAWLKIYL</sequence>
<gene>
    <name evidence="2" type="ORF">NEF87_003274</name>
</gene>
<keyword evidence="3" id="KW-1185">Reference proteome</keyword>
<dbReference type="Pfam" id="PF12146">
    <property type="entry name" value="Hydrolase_4"/>
    <property type="match status" value="1"/>
</dbReference>
<dbReference type="Gene3D" id="3.40.50.1820">
    <property type="entry name" value="alpha/beta hydrolase"/>
    <property type="match status" value="1"/>
</dbReference>
<protein>
    <recommendedName>
        <fullName evidence="1">Serine aminopeptidase S33 domain-containing protein</fullName>
    </recommendedName>
</protein>
<name>A0ABY6HTZ8_9ARCH</name>
<reference evidence="2" key="1">
    <citation type="submission" date="2022-09" db="EMBL/GenBank/DDBJ databases">
        <title>Actin cytoskeleton and complex cell architecture in an #Asgard archaeon.</title>
        <authorList>
            <person name="Ponce Toledo R.I."/>
            <person name="Schleper C."/>
            <person name="Rodrigues Oliveira T."/>
            <person name="Wollweber F."/>
            <person name="Xu J."/>
            <person name="Rittmann S."/>
            <person name="Klingl A."/>
            <person name="Pilhofer M."/>
        </authorList>
    </citation>
    <scope>NUCLEOTIDE SEQUENCE</scope>
    <source>
        <strain evidence="2">B-35</strain>
    </source>
</reference>
<feature type="domain" description="Serine aminopeptidase S33" evidence="1">
    <location>
        <begin position="55"/>
        <end position="164"/>
    </location>
</feature>
<dbReference type="PANTHER" id="PTHR11614">
    <property type="entry name" value="PHOSPHOLIPASE-RELATED"/>
    <property type="match status" value="1"/>
</dbReference>
<dbReference type="InterPro" id="IPR022742">
    <property type="entry name" value="Hydrolase_4"/>
</dbReference>
<evidence type="ECO:0000313" key="2">
    <source>
        <dbReference type="EMBL" id="UYP46989.1"/>
    </source>
</evidence>
<dbReference type="EMBL" id="CP104013">
    <property type="protein sequence ID" value="UYP46989.1"/>
    <property type="molecule type" value="Genomic_DNA"/>
</dbReference>
<dbReference type="Proteomes" id="UP001208689">
    <property type="component" value="Chromosome"/>
</dbReference>
<dbReference type="InterPro" id="IPR051044">
    <property type="entry name" value="MAG_DAG_Lipase"/>
</dbReference>
<evidence type="ECO:0000313" key="3">
    <source>
        <dbReference type="Proteomes" id="UP001208689"/>
    </source>
</evidence>
<dbReference type="SUPFAM" id="SSF53474">
    <property type="entry name" value="alpha/beta-Hydrolases"/>
    <property type="match status" value="1"/>
</dbReference>
<proteinExistence type="predicted"/>
<dbReference type="InterPro" id="IPR029058">
    <property type="entry name" value="AB_hydrolase_fold"/>
</dbReference>
<evidence type="ECO:0000259" key="1">
    <source>
        <dbReference type="Pfam" id="PF12146"/>
    </source>
</evidence>